<name>A0A232EQJ4_9HYME</name>
<organism evidence="1 2">
    <name type="scientific">Trichomalopsis sarcophagae</name>
    <dbReference type="NCBI Taxonomy" id="543379"/>
    <lineage>
        <taxon>Eukaryota</taxon>
        <taxon>Metazoa</taxon>
        <taxon>Ecdysozoa</taxon>
        <taxon>Arthropoda</taxon>
        <taxon>Hexapoda</taxon>
        <taxon>Insecta</taxon>
        <taxon>Pterygota</taxon>
        <taxon>Neoptera</taxon>
        <taxon>Endopterygota</taxon>
        <taxon>Hymenoptera</taxon>
        <taxon>Apocrita</taxon>
        <taxon>Proctotrupomorpha</taxon>
        <taxon>Chalcidoidea</taxon>
        <taxon>Pteromalidae</taxon>
        <taxon>Pteromalinae</taxon>
        <taxon>Trichomalopsis</taxon>
    </lineage>
</organism>
<protein>
    <submittedName>
        <fullName evidence="1">Uncharacterized protein</fullName>
    </submittedName>
</protein>
<evidence type="ECO:0000313" key="1">
    <source>
        <dbReference type="EMBL" id="OXU20659.1"/>
    </source>
</evidence>
<comment type="caution">
    <text evidence="1">The sequence shown here is derived from an EMBL/GenBank/DDBJ whole genome shotgun (WGS) entry which is preliminary data.</text>
</comment>
<dbReference type="EMBL" id="NNAY01002739">
    <property type="protein sequence ID" value="OXU20659.1"/>
    <property type="molecule type" value="Genomic_DNA"/>
</dbReference>
<proteinExistence type="predicted"/>
<reference evidence="1 2" key="1">
    <citation type="journal article" date="2017" name="Curr. Biol.">
        <title>The Evolution of Venom by Co-option of Single-Copy Genes.</title>
        <authorList>
            <person name="Martinson E.O."/>
            <person name="Mrinalini"/>
            <person name="Kelkar Y.D."/>
            <person name="Chang C.H."/>
            <person name="Werren J.H."/>
        </authorList>
    </citation>
    <scope>NUCLEOTIDE SEQUENCE [LARGE SCALE GENOMIC DNA]</scope>
    <source>
        <strain evidence="1 2">Alberta</strain>
        <tissue evidence="1">Whole body</tissue>
    </source>
</reference>
<evidence type="ECO:0000313" key="2">
    <source>
        <dbReference type="Proteomes" id="UP000215335"/>
    </source>
</evidence>
<sequence length="63" mass="7486">MTNLTEQGEKAEKEALEIWNTIWDAERERKNIWEKIGDRLDSMDNIVSNASNIHKLKAIYRRI</sequence>
<accession>A0A232EQJ4</accession>
<keyword evidence="2" id="KW-1185">Reference proteome</keyword>
<gene>
    <name evidence="1" type="ORF">TSAR_003243</name>
</gene>
<dbReference type="AlphaFoldDB" id="A0A232EQJ4"/>
<dbReference type="Proteomes" id="UP000215335">
    <property type="component" value="Unassembled WGS sequence"/>
</dbReference>